<sequence>MRNVGKRVFPQEACLAVSRGLTTSWEQRGPTWGTNVAANQGGSSKGRKLSGHTKFDAKPSGVIELARGVSGGLALVVPSGYGKWFGELRAELRAELGQTRRACRASQLDRRATLLVWVGRVGEDKVGAALVRAGRSPDGSPDGSPDETV</sequence>
<protein>
    <submittedName>
        <fullName evidence="2">Uncharacterized protein</fullName>
    </submittedName>
</protein>
<feature type="compositionally biased region" description="Polar residues" evidence="1">
    <location>
        <begin position="28"/>
        <end position="42"/>
    </location>
</feature>
<evidence type="ECO:0000313" key="3">
    <source>
        <dbReference type="Proteomes" id="UP000054053"/>
    </source>
</evidence>
<dbReference type="Proteomes" id="UP000054053">
    <property type="component" value="Unassembled WGS sequence"/>
</dbReference>
<dbReference type="EMBL" id="BBTG02000028">
    <property type="protein sequence ID" value="GAO16163.1"/>
    <property type="molecule type" value="Genomic_DNA"/>
</dbReference>
<reference evidence="3" key="1">
    <citation type="journal article" date="2016" name="Genome Announc.">
        <title>Genome sequence of Ustilaginoidea virens IPU010, a rice pathogenic fungus causing false smut.</title>
        <authorList>
            <person name="Kumagai T."/>
            <person name="Ishii T."/>
            <person name="Terai G."/>
            <person name="Umemura M."/>
            <person name="Machida M."/>
            <person name="Asai K."/>
        </authorList>
    </citation>
    <scope>NUCLEOTIDE SEQUENCE [LARGE SCALE GENOMIC DNA]</scope>
    <source>
        <strain evidence="3">IPU010</strain>
    </source>
</reference>
<organism evidence="2 3">
    <name type="scientific">Ustilaginoidea virens</name>
    <name type="common">Rice false smut fungus</name>
    <name type="synonym">Villosiclava virens</name>
    <dbReference type="NCBI Taxonomy" id="1159556"/>
    <lineage>
        <taxon>Eukaryota</taxon>
        <taxon>Fungi</taxon>
        <taxon>Dikarya</taxon>
        <taxon>Ascomycota</taxon>
        <taxon>Pezizomycotina</taxon>
        <taxon>Sordariomycetes</taxon>
        <taxon>Hypocreomycetidae</taxon>
        <taxon>Hypocreales</taxon>
        <taxon>Clavicipitaceae</taxon>
        <taxon>Ustilaginoidea</taxon>
    </lineage>
</organism>
<comment type="caution">
    <text evidence="2">The sequence shown here is derived from an EMBL/GenBank/DDBJ whole genome shotgun (WGS) entry which is preliminary data.</text>
</comment>
<proteinExistence type="predicted"/>
<dbReference type="AlphaFoldDB" id="A0A1B5KYL8"/>
<feature type="region of interest" description="Disordered" evidence="1">
    <location>
        <begin position="28"/>
        <end position="54"/>
    </location>
</feature>
<name>A0A1B5KYL8_USTVR</name>
<accession>A0A1B5KYL8</accession>
<evidence type="ECO:0000313" key="2">
    <source>
        <dbReference type="EMBL" id="GAO16163.1"/>
    </source>
</evidence>
<gene>
    <name evidence="2" type="ORF">UVI_02045410</name>
</gene>
<evidence type="ECO:0000256" key="1">
    <source>
        <dbReference type="SAM" id="MobiDB-lite"/>
    </source>
</evidence>